<dbReference type="SMART" id="SM00595">
    <property type="entry name" value="MADF"/>
    <property type="match status" value="1"/>
</dbReference>
<dbReference type="Pfam" id="PF10545">
    <property type="entry name" value="MADF_DNA_bdg"/>
    <property type="match status" value="1"/>
</dbReference>
<dbReference type="GO" id="GO:0005634">
    <property type="term" value="C:nucleus"/>
    <property type="evidence" value="ECO:0007669"/>
    <property type="project" value="UniProtKB-SubCell"/>
</dbReference>
<protein>
    <recommendedName>
        <fullName evidence="5">MADF domain-containing protein</fullName>
    </recommendedName>
</protein>
<dbReference type="PANTHER" id="PTHR12243:SF64">
    <property type="entry name" value="DORSAL INTERACTING PROTEIN 3-RELATED"/>
    <property type="match status" value="1"/>
</dbReference>
<dbReference type="InterPro" id="IPR004210">
    <property type="entry name" value="BESS_motif"/>
</dbReference>
<dbReference type="InterPro" id="IPR006578">
    <property type="entry name" value="MADF-dom"/>
</dbReference>
<feature type="domain" description="MADF" evidence="2">
    <location>
        <begin position="9"/>
        <end position="112"/>
    </location>
</feature>
<evidence type="ECO:0000256" key="1">
    <source>
        <dbReference type="PROSITE-ProRule" id="PRU00371"/>
    </source>
</evidence>
<dbReference type="GO" id="GO:0005667">
    <property type="term" value="C:transcription regulator complex"/>
    <property type="evidence" value="ECO:0007669"/>
    <property type="project" value="TreeGrafter"/>
</dbReference>
<evidence type="ECO:0008006" key="5">
    <source>
        <dbReference type="Google" id="ProtNLM"/>
    </source>
</evidence>
<dbReference type="AlphaFoldDB" id="G3MKC2"/>
<dbReference type="PROSITE" id="PS51029">
    <property type="entry name" value="MADF"/>
    <property type="match status" value="1"/>
</dbReference>
<evidence type="ECO:0000259" key="2">
    <source>
        <dbReference type="PROSITE" id="PS51029"/>
    </source>
</evidence>
<evidence type="ECO:0000313" key="4">
    <source>
        <dbReference type="EMBL" id="AEO33940.1"/>
    </source>
</evidence>
<dbReference type="InterPro" id="IPR039353">
    <property type="entry name" value="TF_Adf1"/>
</dbReference>
<dbReference type="PROSITE" id="PS51031">
    <property type="entry name" value="BESS"/>
    <property type="match status" value="1"/>
</dbReference>
<accession>G3MKC2</accession>
<keyword evidence="1" id="KW-0539">Nucleus</keyword>
<feature type="domain" description="BESS" evidence="3">
    <location>
        <begin position="223"/>
        <end position="262"/>
    </location>
</feature>
<proteinExistence type="evidence at transcript level"/>
<name>G3MKC2_AMBMU</name>
<dbReference type="EMBL" id="JO842323">
    <property type="protein sequence ID" value="AEO33940.1"/>
    <property type="molecule type" value="mRNA"/>
</dbReference>
<dbReference type="GO" id="GO:0003677">
    <property type="term" value="F:DNA binding"/>
    <property type="evidence" value="ECO:0007669"/>
    <property type="project" value="InterPro"/>
</dbReference>
<dbReference type="PANTHER" id="PTHR12243">
    <property type="entry name" value="MADF DOMAIN TRANSCRIPTION FACTOR"/>
    <property type="match status" value="1"/>
</dbReference>
<comment type="subcellular location">
    <subcellularLocation>
        <location evidence="1">Nucleus</location>
    </subcellularLocation>
</comment>
<dbReference type="GO" id="GO:0006357">
    <property type="term" value="P:regulation of transcription by RNA polymerase II"/>
    <property type="evidence" value="ECO:0007669"/>
    <property type="project" value="TreeGrafter"/>
</dbReference>
<evidence type="ECO:0000259" key="3">
    <source>
        <dbReference type="PROSITE" id="PS51031"/>
    </source>
</evidence>
<reference evidence="4" key="1">
    <citation type="journal article" date="2011" name="PLoS ONE">
        <title>A deep insight into the sialotranscriptome of the gulf coast tick, Amblyomma maculatum.</title>
        <authorList>
            <person name="Karim S."/>
            <person name="Singh P."/>
            <person name="Ribeiro J.M."/>
        </authorList>
    </citation>
    <scope>NUCLEOTIDE SEQUENCE</scope>
    <source>
        <tissue evidence="4">Salivary gland</tissue>
    </source>
</reference>
<sequence length="262" mass="29542">MNFEIDNKALICCVEARPALWRAVHKDRNNRAKTRLLWAEIAAFLLPGVPGADRFVRKRWKSLRDKYRRLVTARVLAQKDGIEAEEGMDSVAADDVSWQYFEHLVFLNDSLTRLPKSHKLSDSGVATEEVVLPETTYADIDCVSLLSVESNQGTAPAASPSMESQAAVSDISDQELIATVATEELPVQIPTPEDTPLKKRKGADNLQQQLREVSRLLSEYKSPDEDEYFALSLVGHMRKVKSSKKLDMQLEILKVVQKYKEQ</sequence>
<organism evidence="4">
    <name type="scientific">Amblyomma maculatum</name>
    <name type="common">Gulf Coast tick</name>
    <dbReference type="NCBI Taxonomy" id="34609"/>
    <lineage>
        <taxon>Eukaryota</taxon>
        <taxon>Metazoa</taxon>
        <taxon>Ecdysozoa</taxon>
        <taxon>Arthropoda</taxon>
        <taxon>Chelicerata</taxon>
        <taxon>Arachnida</taxon>
        <taxon>Acari</taxon>
        <taxon>Parasitiformes</taxon>
        <taxon>Ixodida</taxon>
        <taxon>Ixodoidea</taxon>
        <taxon>Ixodidae</taxon>
        <taxon>Amblyomminae</taxon>
        <taxon>Amblyomma</taxon>
    </lineage>
</organism>